<sequence length="178" mass="20371">MVLLPASRRKRHLNAAEGYLMLEMPVQALRELSHITGQDRDSEKYCRFLGQSLQLAERFTEALDAYQDAYEKNPQNLTTLMGMAWCFKRTDQLSSAIGIMEEAYQHHADEPVVLYNLSCYFALADDKANALSWLGRALRMEPRLTKLIPEESDFNTLRNDKDFQFVVEAAEGNTSQNS</sequence>
<dbReference type="Gene3D" id="1.25.40.10">
    <property type="entry name" value="Tetratricopeptide repeat domain"/>
    <property type="match status" value="1"/>
</dbReference>
<dbReference type="InterPro" id="IPR011990">
    <property type="entry name" value="TPR-like_helical_dom_sf"/>
</dbReference>
<dbReference type="InterPro" id="IPR019734">
    <property type="entry name" value="TPR_rpt"/>
</dbReference>
<keyword evidence="2" id="KW-1185">Reference proteome</keyword>
<dbReference type="NCBIfam" id="NF047558">
    <property type="entry name" value="TPR_END_plus"/>
    <property type="match status" value="1"/>
</dbReference>
<dbReference type="Pfam" id="PF14559">
    <property type="entry name" value="TPR_19"/>
    <property type="match status" value="1"/>
</dbReference>
<dbReference type="AlphaFoldDB" id="A0A517PX56"/>
<evidence type="ECO:0000313" key="2">
    <source>
        <dbReference type="Proteomes" id="UP000320421"/>
    </source>
</evidence>
<name>A0A517PX56_9PLAN</name>
<dbReference type="PROSITE" id="PS50005">
    <property type="entry name" value="TPR"/>
    <property type="match status" value="1"/>
</dbReference>
<accession>A0A517PX56</accession>
<dbReference type="OrthoDB" id="264557at2"/>
<dbReference type="SMART" id="SM00028">
    <property type="entry name" value="TPR"/>
    <property type="match status" value="2"/>
</dbReference>
<evidence type="ECO:0000313" key="1">
    <source>
        <dbReference type="EMBL" id="QDT23958.1"/>
    </source>
</evidence>
<dbReference type="RefSeq" id="WP_145192148.1">
    <property type="nucleotide sequence ID" value="NZ_CP036266.1"/>
</dbReference>
<protein>
    <submittedName>
        <fullName evidence="1">Tetratricopeptide repeat protein</fullName>
    </submittedName>
</protein>
<dbReference type="EMBL" id="CP036266">
    <property type="protein sequence ID" value="QDT23958.1"/>
    <property type="molecule type" value="Genomic_DNA"/>
</dbReference>
<dbReference type="SUPFAM" id="SSF48452">
    <property type="entry name" value="TPR-like"/>
    <property type="match status" value="1"/>
</dbReference>
<dbReference type="Proteomes" id="UP000320421">
    <property type="component" value="Chromosome"/>
</dbReference>
<gene>
    <name evidence="1" type="ORF">HG66A1_57840</name>
</gene>
<accession>A0A5A8BIY0</accession>
<reference evidence="1 2" key="1">
    <citation type="submission" date="2019-02" db="EMBL/GenBank/DDBJ databases">
        <title>Deep-cultivation of Planctomycetes and their phenomic and genomic characterization uncovers novel biology.</title>
        <authorList>
            <person name="Wiegand S."/>
            <person name="Jogler M."/>
            <person name="Boedeker C."/>
            <person name="Pinto D."/>
            <person name="Vollmers J."/>
            <person name="Rivas-Marin E."/>
            <person name="Kohn T."/>
            <person name="Peeters S.H."/>
            <person name="Heuer A."/>
            <person name="Rast P."/>
            <person name="Oberbeckmann S."/>
            <person name="Bunk B."/>
            <person name="Jeske O."/>
            <person name="Meyerdierks A."/>
            <person name="Storesund J.E."/>
            <person name="Kallscheuer N."/>
            <person name="Luecker S."/>
            <person name="Lage O.M."/>
            <person name="Pohl T."/>
            <person name="Merkel B.J."/>
            <person name="Hornburger P."/>
            <person name="Mueller R.-W."/>
            <person name="Bruemmer F."/>
            <person name="Labrenz M."/>
            <person name="Spormann A.M."/>
            <person name="Op den Camp H."/>
            <person name="Overmann J."/>
            <person name="Amann R."/>
            <person name="Jetten M.S.M."/>
            <person name="Mascher T."/>
            <person name="Medema M.H."/>
            <person name="Devos D.P."/>
            <person name="Kaster A.-K."/>
            <person name="Ovreas L."/>
            <person name="Rohde M."/>
            <person name="Galperin M.Y."/>
            <person name="Jogler C."/>
        </authorList>
    </citation>
    <scope>NUCLEOTIDE SEQUENCE [LARGE SCALE GENOMIC DNA]</scope>
    <source>
        <strain evidence="1 2">HG66A1</strain>
    </source>
</reference>
<proteinExistence type="predicted"/>
<organism evidence="1 2">
    <name type="scientific">Gimesia chilikensis</name>
    <dbReference type="NCBI Taxonomy" id="2605989"/>
    <lineage>
        <taxon>Bacteria</taxon>
        <taxon>Pseudomonadati</taxon>
        <taxon>Planctomycetota</taxon>
        <taxon>Planctomycetia</taxon>
        <taxon>Planctomycetales</taxon>
        <taxon>Planctomycetaceae</taxon>
        <taxon>Gimesia</taxon>
    </lineage>
</organism>